<evidence type="ECO:0000256" key="1">
    <source>
        <dbReference type="SAM" id="MobiDB-lite"/>
    </source>
</evidence>
<reference evidence="2" key="1">
    <citation type="submission" date="2020-11" db="EMBL/GenBank/DDBJ databases">
        <title>Plant Virus Collection isolate.</title>
        <authorList>
            <person name="Knierim D."/>
            <person name="Margaria P."/>
            <person name="Menzel W."/>
            <person name="Winter S."/>
        </authorList>
    </citation>
    <scope>NUCLEOTIDE SEQUENCE</scope>
    <source>
        <strain evidence="2">DSMZ PV-0719</strain>
    </source>
</reference>
<proteinExistence type="predicted"/>
<protein>
    <submittedName>
        <fullName evidence="2">Phosphoprotein</fullName>
    </submittedName>
</protein>
<accession>A0A8F8QTL5</accession>
<organism evidence="2">
    <name type="scientific">Alphanucleorhabdovirus tuberosum</name>
    <dbReference type="NCBI Taxonomy" id="2749927"/>
    <lineage>
        <taxon>Viruses</taxon>
        <taxon>Riboviria</taxon>
        <taxon>Orthornavirae</taxon>
        <taxon>Negarnaviricota</taxon>
        <taxon>Haploviricotina</taxon>
        <taxon>Monjiviricetes</taxon>
        <taxon>Mononegavirales</taxon>
        <taxon>Rhabdoviridae</taxon>
        <taxon>Betarhabdovirinae</taxon>
        <taxon>Alphanucleorhabdovirus</taxon>
    </lineage>
</organism>
<name>A0A8F8QTL5_9RHAB</name>
<evidence type="ECO:0000313" key="2">
    <source>
        <dbReference type="EMBL" id="QYA72294.1"/>
    </source>
</evidence>
<sequence length="280" mass="31481">MSGHDISPSRKLRDRHPSKPLARSAPYDPVKQAKYKKQVLEGNKYEDFNPQSLTDIKNDSNPPIMAPVNPEGTKFSELCQMLKEQGNTVSDSVIRPLWDATPKGQTTEENDDAVKAAVGWFNLGQTNLETQINLQNMRYAQTSLPNFVSGLANTASALTSVVQKLENVLPSLEKSYHINSMSEADKINLALSIYKNKNQGEKYRMISDFLVNELGYSEFYNDMMSPHYKNFALQQLRTVTPEIVAAVSCFGLHNFPSLKDRMLQAQKTLRDAISGRMTEN</sequence>
<feature type="region of interest" description="Disordered" evidence="1">
    <location>
        <begin position="1"/>
        <end position="36"/>
    </location>
</feature>
<dbReference type="EMBL" id="MW274718">
    <property type="protein sequence ID" value="QYA72294.1"/>
    <property type="molecule type" value="Viral_cRNA"/>
</dbReference>